<gene>
    <name evidence="2" type="ORF">SAMN06297387_11648</name>
</gene>
<accession>A0A286E0C6</accession>
<dbReference type="PANTHER" id="PTHR42716">
    <property type="entry name" value="L-ASPARTATE OXIDASE"/>
    <property type="match status" value="1"/>
</dbReference>
<feature type="region of interest" description="Disordered" evidence="1">
    <location>
        <begin position="1"/>
        <end position="20"/>
    </location>
</feature>
<evidence type="ECO:0000313" key="2">
    <source>
        <dbReference type="EMBL" id="SOD64324.1"/>
    </source>
</evidence>
<proteinExistence type="predicted"/>
<dbReference type="EMBL" id="OCNE01000016">
    <property type="protein sequence ID" value="SOD64324.1"/>
    <property type="molecule type" value="Genomic_DNA"/>
</dbReference>
<dbReference type="InterPro" id="IPR005288">
    <property type="entry name" value="NadB"/>
</dbReference>
<dbReference type="OrthoDB" id="615715at2"/>
<feature type="compositionally biased region" description="Low complexity" evidence="1">
    <location>
        <begin position="1"/>
        <end position="10"/>
    </location>
</feature>
<sequence length="556" mass="60683">MPTSDTVTTPTPAPTSPAGARESVTDVLIVGGGLGGVAAALAVCRAGHRAVLTEETDWLGGQLTSQAVPPDEHPWVEQFGVTASYRALRERMRDYYRQWYPLRSEASALPQLNPGAGRVSKLCVEPRVALAVIEGMLAPHRAAGRLTVLTEHRPVAAHTEGDEVRAVTLRDLRGGGRHTVAAPYVLDATETGELLELADVEHVLGAEARSEHDEPHAPEQADPLNQQGITFCFALSHHEGEDHTIDRPADYAFWRDYRPPFWPGPLLGFQAPDPRSLESVPRTFEPNPEQDPLAVSADQSADAGDKELWGFRRILARKLHREGAFDSDITLVNWPLNDYWESPLIGLGEEGERRALHGARQLSLSVLYWLQTEAPRPDGGTGFPGLRPRGDVTGTADGLAKAAYVREARRIRAVTTVTEHDVSMEIVGPYGGTRHPDSVGVGAYRIDLHPSTGGDNYVDIASVPFEIPLGALLPRRVTNLLPAGKNIGTTHVTNGCYRLHPVEWNVGEAAGALAAHCLSEGVVPHQVRGEEKHLTDFLRRLDREGVQRHWPDVRGY</sequence>
<dbReference type="Pfam" id="PF12831">
    <property type="entry name" value="FAD_oxidored"/>
    <property type="match status" value="1"/>
</dbReference>
<name>A0A286E0C6_9ACTN</name>
<dbReference type="Proteomes" id="UP000219072">
    <property type="component" value="Unassembled WGS sequence"/>
</dbReference>
<evidence type="ECO:0000256" key="1">
    <source>
        <dbReference type="SAM" id="MobiDB-lite"/>
    </source>
</evidence>
<organism evidence="2 3">
    <name type="scientific">Streptomyces zhaozhouensis</name>
    <dbReference type="NCBI Taxonomy" id="1300267"/>
    <lineage>
        <taxon>Bacteria</taxon>
        <taxon>Bacillati</taxon>
        <taxon>Actinomycetota</taxon>
        <taxon>Actinomycetes</taxon>
        <taxon>Kitasatosporales</taxon>
        <taxon>Streptomycetaceae</taxon>
        <taxon>Streptomyces</taxon>
    </lineage>
</organism>
<dbReference type="RefSeq" id="WP_097232763.1">
    <property type="nucleotide sequence ID" value="NZ_OCNE01000016.1"/>
</dbReference>
<dbReference type="GO" id="GO:0009435">
    <property type="term" value="P:NAD+ biosynthetic process"/>
    <property type="evidence" value="ECO:0007669"/>
    <property type="project" value="InterPro"/>
</dbReference>
<dbReference type="GO" id="GO:0008734">
    <property type="term" value="F:L-aspartate oxidase activity"/>
    <property type="evidence" value="ECO:0007669"/>
    <property type="project" value="InterPro"/>
</dbReference>
<dbReference type="AlphaFoldDB" id="A0A286E0C6"/>
<dbReference type="PANTHER" id="PTHR42716:SF1">
    <property type="entry name" value="SLL0471 PROTEIN"/>
    <property type="match status" value="1"/>
</dbReference>
<dbReference type="Gene3D" id="3.50.50.60">
    <property type="entry name" value="FAD/NAD(P)-binding domain"/>
    <property type="match status" value="1"/>
</dbReference>
<keyword evidence="3" id="KW-1185">Reference proteome</keyword>
<dbReference type="SUPFAM" id="SSF51905">
    <property type="entry name" value="FAD/NAD(P)-binding domain"/>
    <property type="match status" value="1"/>
</dbReference>
<reference evidence="2 3" key="1">
    <citation type="submission" date="2017-09" db="EMBL/GenBank/DDBJ databases">
        <authorList>
            <person name="Ehlers B."/>
            <person name="Leendertz F.H."/>
        </authorList>
    </citation>
    <scope>NUCLEOTIDE SEQUENCE [LARGE SCALE GENOMIC DNA]</scope>
    <source>
        <strain evidence="2 3">CGMCC 4.7095</strain>
    </source>
</reference>
<evidence type="ECO:0000313" key="3">
    <source>
        <dbReference type="Proteomes" id="UP000219072"/>
    </source>
</evidence>
<dbReference type="InterPro" id="IPR036188">
    <property type="entry name" value="FAD/NAD-bd_sf"/>
</dbReference>
<protein>
    <submittedName>
        <fullName evidence="2">FAD dependent oxidoreductase</fullName>
    </submittedName>
</protein>